<proteinExistence type="predicted"/>
<evidence type="ECO:0000313" key="2">
    <source>
        <dbReference type="Proteomes" id="UP000652995"/>
    </source>
</evidence>
<reference evidence="2" key="1">
    <citation type="journal article" date="2019" name="Int. J. Syst. Evol. Microbiol.">
        <title>The Global Catalogue of Microorganisms (GCM) 10K type strain sequencing project: providing services to taxonomists for standard genome sequencing and annotation.</title>
        <authorList>
            <consortium name="The Broad Institute Genomics Platform"/>
            <consortium name="The Broad Institute Genome Sequencing Center for Infectious Disease"/>
            <person name="Wu L."/>
            <person name="Ma J."/>
        </authorList>
    </citation>
    <scope>NUCLEOTIDE SEQUENCE [LARGE SCALE GENOMIC DNA]</scope>
    <source>
        <strain evidence="2">CCM 4175</strain>
    </source>
</reference>
<dbReference type="Proteomes" id="UP000652995">
    <property type="component" value="Unassembled WGS sequence"/>
</dbReference>
<comment type="caution">
    <text evidence="1">The sequence shown here is derived from an EMBL/GenBank/DDBJ whole genome shotgun (WGS) entry which is preliminary data.</text>
</comment>
<name>A0ABQ1HYA0_9STAP</name>
<organism evidence="1 2">
    <name type="scientific">Staphylococcus muscae</name>
    <dbReference type="NCBI Taxonomy" id="1294"/>
    <lineage>
        <taxon>Bacteria</taxon>
        <taxon>Bacillati</taxon>
        <taxon>Bacillota</taxon>
        <taxon>Bacilli</taxon>
        <taxon>Bacillales</taxon>
        <taxon>Staphylococcaceae</taxon>
        <taxon>Staphylococcus</taxon>
    </lineage>
</organism>
<keyword evidence="2" id="KW-1185">Reference proteome</keyword>
<dbReference type="EMBL" id="BMCB01000024">
    <property type="protein sequence ID" value="GGA95874.1"/>
    <property type="molecule type" value="Genomic_DNA"/>
</dbReference>
<evidence type="ECO:0000313" key="1">
    <source>
        <dbReference type="EMBL" id="GGA95874.1"/>
    </source>
</evidence>
<protein>
    <submittedName>
        <fullName evidence="1">Uncharacterized protein</fullName>
    </submittedName>
</protein>
<gene>
    <name evidence="1" type="ORF">GCM10007183_20010</name>
</gene>
<sequence>MIKTMQNQQNNKQRFKFDAEPINREVTDELIKIGDIVEI</sequence>
<accession>A0ABQ1HYA0</accession>